<feature type="domain" description="Palmitoyltransferase DHHC" evidence="8">
    <location>
        <begin position="141"/>
        <end position="213"/>
    </location>
</feature>
<dbReference type="EC" id="2.3.1.225" evidence="7"/>
<dbReference type="PROSITE" id="PS50216">
    <property type="entry name" value="DHHC"/>
    <property type="match status" value="1"/>
</dbReference>
<comment type="caution">
    <text evidence="9">The sequence shown here is derived from an EMBL/GenBank/DDBJ whole genome shotgun (WGS) entry which is preliminary data.</text>
</comment>
<evidence type="ECO:0000256" key="1">
    <source>
        <dbReference type="ARBA" id="ARBA00004141"/>
    </source>
</evidence>
<evidence type="ECO:0000256" key="2">
    <source>
        <dbReference type="ARBA" id="ARBA00022679"/>
    </source>
</evidence>
<dbReference type="InterPro" id="IPR001594">
    <property type="entry name" value="Palmitoyltrfase_DHHC"/>
</dbReference>
<dbReference type="Proteomes" id="UP001642484">
    <property type="component" value="Unassembled WGS sequence"/>
</dbReference>
<dbReference type="EMBL" id="CAXAMN010003581">
    <property type="protein sequence ID" value="CAK9005260.1"/>
    <property type="molecule type" value="Genomic_DNA"/>
</dbReference>
<proteinExistence type="inferred from homology"/>
<dbReference type="PANTHER" id="PTHR22883">
    <property type="entry name" value="ZINC FINGER DHHC DOMAIN CONTAINING PROTEIN"/>
    <property type="match status" value="1"/>
</dbReference>
<comment type="domain">
    <text evidence="7">The DHHC domain is required for palmitoyltransferase activity.</text>
</comment>
<evidence type="ECO:0000313" key="10">
    <source>
        <dbReference type="Proteomes" id="UP001642484"/>
    </source>
</evidence>
<name>A0ABP0ITH5_9DINO</name>
<dbReference type="InterPro" id="IPR039859">
    <property type="entry name" value="PFA4/ZDH16/20/ERF2-like"/>
</dbReference>
<evidence type="ECO:0000256" key="6">
    <source>
        <dbReference type="ARBA" id="ARBA00023315"/>
    </source>
</evidence>
<keyword evidence="3 7" id="KW-0812">Transmembrane</keyword>
<feature type="transmembrane region" description="Helical" evidence="7">
    <location>
        <begin position="41"/>
        <end position="61"/>
    </location>
</feature>
<protein>
    <recommendedName>
        <fullName evidence="7">Palmitoyltransferase</fullName>
        <ecNumber evidence="7">2.3.1.225</ecNumber>
    </recommendedName>
</protein>
<keyword evidence="2 7" id="KW-0808">Transferase</keyword>
<comment type="similarity">
    <text evidence="7">Belongs to the DHHC palmitoyltransferase family.</text>
</comment>
<keyword evidence="10" id="KW-1185">Reference proteome</keyword>
<keyword evidence="5 7" id="KW-0472">Membrane</keyword>
<accession>A0ABP0ITH5</accession>
<comment type="catalytic activity">
    <reaction evidence="7">
        <text>L-cysteinyl-[protein] + hexadecanoyl-CoA = S-hexadecanoyl-L-cysteinyl-[protein] + CoA</text>
        <dbReference type="Rhea" id="RHEA:36683"/>
        <dbReference type="Rhea" id="RHEA-COMP:10131"/>
        <dbReference type="Rhea" id="RHEA-COMP:11032"/>
        <dbReference type="ChEBI" id="CHEBI:29950"/>
        <dbReference type="ChEBI" id="CHEBI:57287"/>
        <dbReference type="ChEBI" id="CHEBI:57379"/>
        <dbReference type="ChEBI" id="CHEBI:74151"/>
        <dbReference type="EC" id="2.3.1.225"/>
    </reaction>
</comment>
<evidence type="ECO:0000259" key="8">
    <source>
        <dbReference type="Pfam" id="PF01529"/>
    </source>
</evidence>
<feature type="transmembrane region" description="Helical" evidence="7">
    <location>
        <begin position="192"/>
        <end position="217"/>
    </location>
</feature>
<gene>
    <name evidence="9" type="ORF">CCMP2556_LOCUS8000</name>
</gene>
<sequence length="222" mass="23877">MAISWCDGGDTDEECAVESSIDISDLPDLPRRGQAFWTEPFMGICVVGVLSTILIALTYGATAGAEATPVTGLGQIALTLIWAEAGVAVLSTLYLLFGNAGVVQRSEKTCYPIPSEVESLIKQQRTLDGLKNIPAGQDHPMHDSYCVRCCLWRPRNAGKVHHCNVCQRCVTGFDHHCGVFGRCIVRANMPCFLANIGMMFAGMVTAMMALMSSGAVVQEQGM</sequence>
<dbReference type="Pfam" id="PF01529">
    <property type="entry name" value="DHHC"/>
    <property type="match status" value="1"/>
</dbReference>
<evidence type="ECO:0000256" key="4">
    <source>
        <dbReference type="ARBA" id="ARBA00022989"/>
    </source>
</evidence>
<evidence type="ECO:0000256" key="5">
    <source>
        <dbReference type="ARBA" id="ARBA00023136"/>
    </source>
</evidence>
<evidence type="ECO:0000313" key="9">
    <source>
        <dbReference type="EMBL" id="CAK9005260.1"/>
    </source>
</evidence>
<reference evidence="9 10" key="1">
    <citation type="submission" date="2024-02" db="EMBL/GenBank/DDBJ databases">
        <authorList>
            <person name="Chen Y."/>
            <person name="Shah S."/>
            <person name="Dougan E. K."/>
            <person name="Thang M."/>
            <person name="Chan C."/>
        </authorList>
    </citation>
    <scope>NUCLEOTIDE SEQUENCE [LARGE SCALE GENOMIC DNA]</scope>
</reference>
<organism evidence="9 10">
    <name type="scientific">Durusdinium trenchii</name>
    <dbReference type="NCBI Taxonomy" id="1381693"/>
    <lineage>
        <taxon>Eukaryota</taxon>
        <taxon>Sar</taxon>
        <taxon>Alveolata</taxon>
        <taxon>Dinophyceae</taxon>
        <taxon>Suessiales</taxon>
        <taxon>Symbiodiniaceae</taxon>
        <taxon>Durusdinium</taxon>
    </lineage>
</organism>
<keyword evidence="4 7" id="KW-1133">Transmembrane helix</keyword>
<feature type="transmembrane region" description="Helical" evidence="7">
    <location>
        <begin position="73"/>
        <end position="97"/>
    </location>
</feature>
<evidence type="ECO:0000256" key="3">
    <source>
        <dbReference type="ARBA" id="ARBA00022692"/>
    </source>
</evidence>
<evidence type="ECO:0000256" key="7">
    <source>
        <dbReference type="RuleBase" id="RU079119"/>
    </source>
</evidence>
<comment type="subcellular location">
    <subcellularLocation>
        <location evidence="1">Membrane</location>
        <topology evidence="1">Multi-pass membrane protein</topology>
    </subcellularLocation>
</comment>
<keyword evidence="6 7" id="KW-0012">Acyltransferase</keyword>